<evidence type="ECO:0000259" key="4">
    <source>
        <dbReference type="Pfam" id="PF00881"/>
    </source>
</evidence>
<evidence type="ECO:0000313" key="6">
    <source>
        <dbReference type="Proteomes" id="UP001255416"/>
    </source>
</evidence>
<dbReference type="Gene3D" id="3.40.109.10">
    <property type="entry name" value="NADH Oxidase"/>
    <property type="match status" value="1"/>
</dbReference>
<keyword evidence="6" id="KW-1185">Reference proteome</keyword>
<feature type="domain" description="Nitroreductase" evidence="4">
    <location>
        <begin position="9"/>
        <end position="197"/>
    </location>
</feature>
<keyword evidence="3" id="KW-1133">Transmembrane helix</keyword>
<dbReference type="PANTHER" id="PTHR43673:SF10">
    <property type="entry name" value="NADH DEHYDROGENASE_NAD(P)H NITROREDUCTASE XCC3605-RELATED"/>
    <property type="match status" value="1"/>
</dbReference>
<gene>
    <name evidence="5" type="ORF">QO231_22905</name>
</gene>
<evidence type="ECO:0000256" key="1">
    <source>
        <dbReference type="ARBA" id="ARBA00007118"/>
    </source>
</evidence>
<dbReference type="InterPro" id="IPR029479">
    <property type="entry name" value="Nitroreductase"/>
</dbReference>
<protein>
    <submittedName>
        <fullName evidence="5">Nitroreductase</fullName>
    </submittedName>
</protein>
<name>A0ABU3VKI1_9RHOB</name>
<comment type="caution">
    <text evidence="5">The sequence shown here is derived from an EMBL/GenBank/DDBJ whole genome shotgun (WGS) entry which is preliminary data.</text>
</comment>
<dbReference type="InterPro" id="IPR000415">
    <property type="entry name" value="Nitroreductase-like"/>
</dbReference>
<proteinExistence type="inferred from homology"/>
<reference evidence="6" key="1">
    <citation type="submission" date="2023-05" db="EMBL/GenBank/DDBJ databases">
        <title>Sedimentitalea sp. nov. JM2-8.</title>
        <authorList>
            <person name="Huang J."/>
        </authorList>
    </citation>
    <scope>NUCLEOTIDE SEQUENCE [LARGE SCALE GENOMIC DNA]</scope>
    <source>
        <strain evidence="6">KHS03</strain>
    </source>
</reference>
<organism evidence="5 6">
    <name type="scientific">Sedimentitalea todarodis</name>
    <dbReference type="NCBI Taxonomy" id="1631240"/>
    <lineage>
        <taxon>Bacteria</taxon>
        <taxon>Pseudomonadati</taxon>
        <taxon>Pseudomonadota</taxon>
        <taxon>Alphaproteobacteria</taxon>
        <taxon>Rhodobacterales</taxon>
        <taxon>Paracoccaceae</taxon>
        <taxon>Sedimentitalea</taxon>
    </lineage>
</organism>
<dbReference type="Pfam" id="PF00881">
    <property type="entry name" value="Nitroreductase"/>
    <property type="match status" value="1"/>
</dbReference>
<dbReference type="Proteomes" id="UP001255416">
    <property type="component" value="Unassembled WGS sequence"/>
</dbReference>
<accession>A0ABU3VKI1</accession>
<comment type="similarity">
    <text evidence="1">Belongs to the nitroreductase family.</text>
</comment>
<feature type="transmembrane region" description="Helical" evidence="3">
    <location>
        <begin position="151"/>
        <end position="172"/>
    </location>
</feature>
<evidence type="ECO:0000256" key="3">
    <source>
        <dbReference type="SAM" id="Phobius"/>
    </source>
</evidence>
<keyword evidence="3" id="KW-0472">Membrane</keyword>
<keyword evidence="2" id="KW-0560">Oxidoreductase</keyword>
<dbReference type="PANTHER" id="PTHR43673">
    <property type="entry name" value="NAD(P)H NITROREDUCTASE YDGI-RELATED"/>
    <property type="match status" value="1"/>
</dbReference>
<keyword evidence="3" id="KW-0812">Transmembrane</keyword>
<evidence type="ECO:0000313" key="5">
    <source>
        <dbReference type="EMBL" id="MDU9006692.1"/>
    </source>
</evidence>
<dbReference type="SUPFAM" id="SSF55469">
    <property type="entry name" value="FMN-dependent nitroreductase-like"/>
    <property type="match status" value="1"/>
</dbReference>
<evidence type="ECO:0000256" key="2">
    <source>
        <dbReference type="ARBA" id="ARBA00023002"/>
    </source>
</evidence>
<sequence length="226" mass="24278">MNRDIEHLLKARRSVRKFKDSSVSKADVGKILELARLAPSGANLQPGKFHALTGGALENLKSALLGAVADGRPQVSQFSYFPSPMPADLKAKQRAAGYALYSALGIDRRDIAGRRDQFNQNYMFFNAPVGVVVTIHKDLGKGCFMDLGMTMMALFMAAAGMGFATSGIGALGNYGDLVHETLALPETELVVCGIALGVADDSDPVNQFRTDRDPLDSYVQFAGFVD</sequence>
<dbReference type="CDD" id="cd02136">
    <property type="entry name" value="PnbA_NfnB-like"/>
    <property type="match status" value="1"/>
</dbReference>
<dbReference type="EMBL" id="JASMWN010000028">
    <property type="protein sequence ID" value="MDU9006692.1"/>
    <property type="molecule type" value="Genomic_DNA"/>
</dbReference>